<dbReference type="PROSITE" id="PS50181">
    <property type="entry name" value="FBOX"/>
    <property type="match status" value="1"/>
</dbReference>
<dbReference type="WBParaSite" id="PSAMB.scaffold41size102001.g1071.t1">
    <property type="protein sequence ID" value="PSAMB.scaffold41size102001.g1071.t1"/>
    <property type="gene ID" value="PSAMB.scaffold41size102001.g1071"/>
</dbReference>
<dbReference type="PANTHER" id="PTHR10706">
    <property type="entry name" value="F-BOX FAMILY PROTEIN"/>
    <property type="match status" value="1"/>
</dbReference>
<protein>
    <submittedName>
        <fullName evidence="6">F-box domain-containing protein</fullName>
    </submittedName>
</protein>
<keyword evidence="5" id="KW-1185">Reference proteome</keyword>
<evidence type="ECO:0000256" key="1">
    <source>
        <dbReference type="ARBA" id="ARBA00004906"/>
    </source>
</evidence>
<evidence type="ECO:0000313" key="5">
    <source>
        <dbReference type="Proteomes" id="UP000887566"/>
    </source>
</evidence>
<evidence type="ECO:0000256" key="3">
    <source>
        <dbReference type="ARBA" id="ARBA00022786"/>
    </source>
</evidence>
<accession>A0A914WLA9</accession>
<keyword evidence="3" id="KW-0833">Ubl conjugation pathway</keyword>
<comment type="similarity">
    <text evidence="2">Belongs to the FBXO31 family.</text>
</comment>
<evidence type="ECO:0000256" key="2">
    <source>
        <dbReference type="ARBA" id="ARBA00010611"/>
    </source>
</evidence>
<proteinExistence type="inferred from homology"/>
<dbReference type="SUPFAM" id="SSF81383">
    <property type="entry name" value="F-box domain"/>
    <property type="match status" value="1"/>
</dbReference>
<dbReference type="Pfam" id="PF12937">
    <property type="entry name" value="F-box-like"/>
    <property type="match status" value="1"/>
</dbReference>
<organism evidence="5 6">
    <name type="scientific">Plectus sambesii</name>
    <dbReference type="NCBI Taxonomy" id="2011161"/>
    <lineage>
        <taxon>Eukaryota</taxon>
        <taxon>Metazoa</taxon>
        <taxon>Ecdysozoa</taxon>
        <taxon>Nematoda</taxon>
        <taxon>Chromadorea</taxon>
        <taxon>Plectida</taxon>
        <taxon>Plectina</taxon>
        <taxon>Plectoidea</taxon>
        <taxon>Plectidae</taxon>
        <taxon>Plectus</taxon>
    </lineage>
</organism>
<dbReference type="Proteomes" id="UP000887566">
    <property type="component" value="Unplaced"/>
</dbReference>
<dbReference type="AlphaFoldDB" id="A0A914WLA9"/>
<reference evidence="6" key="1">
    <citation type="submission" date="2022-11" db="UniProtKB">
        <authorList>
            <consortium name="WormBaseParasite"/>
        </authorList>
    </citation>
    <scope>IDENTIFICATION</scope>
</reference>
<dbReference type="PANTHER" id="PTHR10706:SF130">
    <property type="entry name" value="F-BOX ONLY PROTEIN 31"/>
    <property type="match status" value="1"/>
</dbReference>
<comment type="pathway">
    <text evidence="1">Protein modification; protein ubiquitination.</text>
</comment>
<name>A0A914WLA9_9BILA</name>
<evidence type="ECO:0000313" key="6">
    <source>
        <dbReference type="WBParaSite" id="PSAMB.scaffold41size102001.g1071.t1"/>
    </source>
</evidence>
<sequence>MAAEILLYDLPDELIVHTFRFLDYQWLTVCRMVEKRFRNLADSEMLWKRLTRLDYKADQILWDCWTYRDFYSQVLHRFRYLPGWWLRNSEIIGGLLQITVEKDGINCYDCIPAVDGRFYANESHLGNVRILRQNESANGNDYCVRLNSPDVGNYYKLRKRRLFTISYLGRRLRMYCHQSDLAIQDGIFHRTCKMCTQTSNHDCELICPIRGQRFIEKLENGGFRFSCQDQEAHESMDEKYWLEVEHGFRVLSDRALTSLMSYLMVSEMYYFRSIKFKCLRDAASFTAIPYKLSGLSTAALPDDVLLPRAGLYNGTYSVHGLELIECYFDMVHDELAFVGRKVTGDQNVPARELTFTAYVNRRLLLNEDDIASPNNLSLAVQAHEDSDFAVNDIASFRNQPFFGDHPWHWDCSGMTLDRCCGRYMSEGQIADSGFSLPAFSPQVLAVHSDKCFTLSWIELGCVSVFFRCDTQPHCDSL</sequence>
<dbReference type="InterPro" id="IPR036047">
    <property type="entry name" value="F-box-like_dom_sf"/>
</dbReference>
<dbReference type="InterPro" id="IPR045048">
    <property type="entry name" value="FBXO31/39"/>
</dbReference>
<dbReference type="Gene3D" id="1.20.1280.50">
    <property type="match status" value="1"/>
</dbReference>
<dbReference type="InterPro" id="IPR001810">
    <property type="entry name" value="F-box_dom"/>
</dbReference>
<evidence type="ECO:0000259" key="4">
    <source>
        <dbReference type="PROSITE" id="PS50181"/>
    </source>
</evidence>
<dbReference type="Pfam" id="PF12014">
    <property type="entry name" value="Cyclin_D1_bind"/>
    <property type="match status" value="1"/>
</dbReference>
<feature type="domain" description="F-box" evidence="4">
    <location>
        <begin position="4"/>
        <end position="50"/>
    </location>
</feature>